<comment type="subcellular location">
    <subcellularLocation>
        <location evidence="1">Membrane</location>
        <topology evidence="1">Multi-pass membrane protein</topology>
    </subcellularLocation>
</comment>
<protein>
    <recommendedName>
        <fullName evidence="1">HVA22-like protein</fullName>
    </recommendedName>
</protein>
<dbReference type="InterPro" id="IPR004345">
    <property type="entry name" value="TB2_DP1_HVA22"/>
</dbReference>
<dbReference type="AlphaFoldDB" id="A0A7I4FS50"/>
<dbReference type="Pfam" id="PF03134">
    <property type="entry name" value="TB2_DP1_HVA22"/>
    <property type="match status" value="1"/>
</dbReference>
<evidence type="ECO:0000256" key="1">
    <source>
        <dbReference type="RuleBase" id="RU362006"/>
    </source>
</evidence>
<keyword evidence="1" id="KW-0472">Membrane</keyword>
<proteinExistence type="inferred from homology"/>
<dbReference type="Proteomes" id="UP000006727">
    <property type="component" value="Chromosome 6"/>
</dbReference>
<dbReference type="EMBL" id="ABEU02000006">
    <property type="status" value="NOT_ANNOTATED_CDS"/>
    <property type="molecule type" value="Genomic_DNA"/>
</dbReference>
<dbReference type="GeneID" id="112284064"/>
<organism evidence="3 4">
    <name type="scientific">Physcomitrium patens</name>
    <name type="common">Spreading-leaved earth moss</name>
    <name type="synonym">Physcomitrella patens</name>
    <dbReference type="NCBI Taxonomy" id="3218"/>
    <lineage>
        <taxon>Eukaryota</taxon>
        <taxon>Viridiplantae</taxon>
        <taxon>Streptophyta</taxon>
        <taxon>Embryophyta</taxon>
        <taxon>Bryophyta</taxon>
        <taxon>Bryophytina</taxon>
        <taxon>Bryopsida</taxon>
        <taxon>Funariidae</taxon>
        <taxon>Funariales</taxon>
        <taxon>Funariaceae</taxon>
        <taxon>Physcomitrium</taxon>
    </lineage>
</organism>
<dbReference type="PANTHER" id="PTHR12300">
    <property type="entry name" value="HVA22-LIKE PROTEINS"/>
    <property type="match status" value="1"/>
</dbReference>
<evidence type="ECO:0000256" key="2">
    <source>
        <dbReference type="SAM" id="MobiDB-lite"/>
    </source>
</evidence>
<sequence length="352" mass="39234">MVKTKVPGVFDCFEEGLRYQLFKMMGSFITRGIIMLLGYVYPAYECFKVVEKNRPNLEHLRFWCQYWIIIAALTVFERLGEIMISWVPMYNEAKLAFIIYLWYPKTLGTSYVYFTFLRPFVVKHESEIDRQLNELTTRAGDLAFFWWHRSSGYIQAQFYQLLAYVASQSNRTQQGTDSRQIPQPSRQPPRPTSQIPHHDGPQGGPQVCPPPPSEGLPESAPGGAGYPPVNVEGPHPPPAAPLIGSGLYPPVAGQAGQGPYPPPPGPHSTGSVYRRRGSGTGTGPANLLSEDSDSDSDSDYDIVEHSAENRPEGRPEGRLESKPLQANPSTGVHDVPLKVYNTRNRLRSSGSR</sequence>
<feature type="transmembrane region" description="Helical" evidence="1">
    <location>
        <begin position="21"/>
        <end position="40"/>
    </location>
</feature>
<reference evidence="3 4" key="2">
    <citation type="journal article" date="2018" name="Plant J.">
        <title>The Physcomitrella patens chromosome-scale assembly reveals moss genome structure and evolution.</title>
        <authorList>
            <person name="Lang D."/>
            <person name="Ullrich K.K."/>
            <person name="Murat F."/>
            <person name="Fuchs J."/>
            <person name="Jenkins J."/>
            <person name="Haas F.B."/>
            <person name="Piednoel M."/>
            <person name="Gundlach H."/>
            <person name="Van Bel M."/>
            <person name="Meyberg R."/>
            <person name="Vives C."/>
            <person name="Morata J."/>
            <person name="Symeonidi A."/>
            <person name="Hiss M."/>
            <person name="Muchero W."/>
            <person name="Kamisugi Y."/>
            <person name="Saleh O."/>
            <person name="Blanc G."/>
            <person name="Decker E.L."/>
            <person name="van Gessel N."/>
            <person name="Grimwood J."/>
            <person name="Hayes R.D."/>
            <person name="Graham S.W."/>
            <person name="Gunter L.E."/>
            <person name="McDaniel S.F."/>
            <person name="Hoernstein S.N.W."/>
            <person name="Larsson A."/>
            <person name="Li F.W."/>
            <person name="Perroud P.F."/>
            <person name="Phillips J."/>
            <person name="Ranjan P."/>
            <person name="Rokshar D.S."/>
            <person name="Rothfels C.J."/>
            <person name="Schneider L."/>
            <person name="Shu S."/>
            <person name="Stevenson D.W."/>
            <person name="Thummler F."/>
            <person name="Tillich M."/>
            <person name="Villarreal Aguilar J.C."/>
            <person name="Widiez T."/>
            <person name="Wong G.K."/>
            <person name="Wymore A."/>
            <person name="Zhang Y."/>
            <person name="Zimmer A.D."/>
            <person name="Quatrano R.S."/>
            <person name="Mayer K.F.X."/>
            <person name="Goodstein D."/>
            <person name="Casacuberta J.M."/>
            <person name="Vandepoele K."/>
            <person name="Reski R."/>
            <person name="Cuming A.C."/>
            <person name="Tuskan G.A."/>
            <person name="Maumus F."/>
            <person name="Salse J."/>
            <person name="Schmutz J."/>
            <person name="Rensing S.A."/>
        </authorList>
    </citation>
    <scope>NUCLEOTIDE SEQUENCE [LARGE SCALE GENOMIC DNA]</scope>
    <source>
        <strain evidence="3 4">cv. Gransden 2004</strain>
    </source>
</reference>
<keyword evidence="4" id="KW-1185">Reference proteome</keyword>
<reference evidence="3" key="3">
    <citation type="submission" date="2020-12" db="UniProtKB">
        <authorList>
            <consortium name="EnsemblPlants"/>
        </authorList>
    </citation>
    <scope>IDENTIFICATION</scope>
</reference>
<dbReference type="EnsemblPlants" id="Pp3c6_23420V3.7">
    <property type="protein sequence ID" value="Pp3c6_23420V3.7"/>
    <property type="gene ID" value="Pp3c6_23420"/>
</dbReference>
<reference evidence="3 4" key="1">
    <citation type="journal article" date="2008" name="Science">
        <title>The Physcomitrella genome reveals evolutionary insights into the conquest of land by plants.</title>
        <authorList>
            <person name="Rensing S."/>
            <person name="Lang D."/>
            <person name="Zimmer A."/>
            <person name="Terry A."/>
            <person name="Salamov A."/>
            <person name="Shapiro H."/>
            <person name="Nishiyama T."/>
            <person name="Perroud P.-F."/>
            <person name="Lindquist E."/>
            <person name="Kamisugi Y."/>
            <person name="Tanahashi T."/>
            <person name="Sakakibara K."/>
            <person name="Fujita T."/>
            <person name="Oishi K."/>
            <person name="Shin-I T."/>
            <person name="Kuroki Y."/>
            <person name="Toyoda A."/>
            <person name="Suzuki Y."/>
            <person name="Hashimoto A."/>
            <person name="Yamaguchi K."/>
            <person name="Sugano A."/>
            <person name="Kohara Y."/>
            <person name="Fujiyama A."/>
            <person name="Anterola A."/>
            <person name="Aoki S."/>
            <person name="Ashton N."/>
            <person name="Barbazuk W.B."/>
            <person name="Barker E."/>
            <person name="Bennetzen J."/>
            <person name="Bezanilla M."/>
            <person name="Blankenship R."/>
            <person name="Cho S.H."/>
            <person name="Dutcher S."/>
            <person name="Estelle M."/>
            <person name="Fawcett J.A."/>
            <person name="Gundlach H."/>
            <person name="Hanada K."/>
            <person name="Heyl A."/>
            <person name="Hicks K.A."/>
            <person name="Hugh J."/>
            <person name="Lohr M."/>
            <person name="Mayer K."/>
            <person name="Melkozernov A."/>
            <person name="Murata T."/>
            <person name="Nelson D."/>
            <person name="Pils B."/>
            <person name="Prigge M."/>
            <person name="Reiss B."/>
            <person name="Renner T."/>
            <person name="Rombauts S."/>
            <person name="Rushton P."/>
            <person name="Sanderfoot A."/>
            <person name="Schween G."/>
            <person name="Shiu S.-H."/>
            <person name="Stueber K."/>
            <person name="Theodoulou F.L."/>
            <person name="Tu H."/>
            <person name="Van de Peer Y."/>
            <person name="Verrier P.J."/>
            <person name="Waters E."/>
            <person name="Wood A."/>
            <person name="Yang L."/>
            <person name="Cove D."/>
            <person name="Cuming A."/>
            <person name="Hasebe M."/>
            <person name="Lucas S."/>
            <person name="Mishler D.B."/>
            <person name="Reski R."/>
            <person name="Grigoriev I."/>
            <person name="Quatrano R.S."/>
            <person name="Boore J.L."/>
        </authorList>
    </citation>
    <scope>NUCLEOTIDE SEQUENCE [LARGE SCALE GENOMIC DNA]</scope>
    <source>
        <strain evidence="3 4">cv. Gransden 2004</strain>
    </source>
</reference>
<keyword evidence="1" id="KW-0812">Transmembrane</keyword>
<evidence type="ECO:0000313" key="4">
    <source>
        <dbReference type="Proteomes" id="UP000006727"/>
    </source>
</evidence>
<feature type="transmembrane region" description="Helical" evidence="1">
    <location>
        <begin position="97"/>
        <end position="116"/>
    </location>
</feature>
<dbReference type="InParanoid" id="A0A7I4FS50"/>
<dbReference type="FunCoup" id="A0A7I4FS50">
    <property type="interactions" value="649"/>
</dbReference>
<evidence type="ECO:0000313" key="3">
    <source>
        <dbReference type="EnsemblPlants" id="Pp3c6_23420V3.7"/>
    </source>
</evidence>
<dbReference type="OrthoDB" id="434647at2759"/>
<feature type="compositionally biased region" description="Acidic residues" evidence="2">
    <location>
        <begin position="290"/>
        <end position="301"/>
    </location>
</feature>
<accession>A0A7I4FS50</accession>
<feature type="transmembrane region" description="Helical" evidence="1">
    <location>
        <begin position="60"/>
        <end position="76"/>
    </location>
</feature>
<feature type="compositionally biased region" description="Low complexity" evidence="2">
    <location>
        <begin position="248"/>
        <end position="258"/>
    </location>
</feature>
<dbReference type="GO" id="GO:0016020">
    <property type="term" value="C:membrane"/>
    <property type="evidence" value="ECO:0007669"/>
    <property type="project" value="UniProtKB-SubCell"/>
</dbReference>
<feature type="region of interest" description="Disordered" evidence="2">
    <location>
        <begin position="171"/>
        <end position="352"/>
    </location>
</feature>
<dbReference type="RefSeq" id="XP_024379342.1">
    <property type="nucleotide sequence ID" value="XM_024523574.2"/>
</dbReference>
<feature type="compositionally biased region" description="Polar residues" evidence="2">
    <location>
        <begin position="341"/>
        <end position="352"/>
    </location>
</feature>
<gene>
    <name evidence="3" type="primary">LOC112284064</name>
</gene>
<dbReference type="Gramene" id="Pp3c6_23420V3.7">
    <property type="protein sequence ID" value="Pp3c6_23420V3.7"/>
    <property type="gene ID" value="Pp3c6_23420"/>
</dbReference>
<dbReference type="PANTHER" id="PTHR12300:SF117">
    <property type="entry name" value="LP05237P-RELATED"/>
    <property type="match status" value="1"/>
</dbReference>
<feature type="compositionally biased region" description="Basic and acidic residues" evidence="2">
    <location>
        <begin position="302"/>
        <end position="321"/>
    </location>
</feature>
<keyword evidence="1" id="KW-1133">Transmembrane helix</keyword>
<comment type="similarity">
    <text evidence="1">Belongs to the DP1 family.</text>
</comment>
<name>A0A7I4FS50_PHYPA</name>
<dbReference type="KEGG" id="ppp:112284064"/>